<reference evidence="1 2" key="1">
    <citation type="submission" date="2021-01" db="EMBL/GenBank/DDBJ databases">
        <title>Whole genome shotgun sequence of Actinoplanes lobatus NBRC 12513.</title>
        <authorList>
            <person name="Komaki H."/>
            <person name="Tamura T."/>
        </authorList>
    </citation>
    <scope>NUCLEOTIDE SEQUENCE [LARGE SCALE GENOMIC DNA]</scope>
    <source>
        <strain evidence="1 2">NBRC 12513</strain>
    </source>
</reference>
<evidence type="ECO:0000313" key="2">
    <source>
        <dbReference type="Proteomes" id="UP000631312"/>
    </source>
</evidence>
<dbReference type="EMBL" id="BOMP01000035">
    <property type="protein sequence ID" value="GIE39838.1"/>
    <property type="molecule type" value="Genomic_DNA"/>
</dbReference>
<proteinExistence type="predicted"/>
<gene>
    <name evidence="1" type="ORF">Alo02nite_27360</name>
</gene>
<organism evidence="1 2">
    <name type="scientific">Actinoplanes lobatus</name>
    <dbReference type="NCBI Taxonomy" id="113568"/>
    <lineage>
        <taxon>Bacteria</taxon>
        <taxon>Bacillati</taxon>
        <taxon>Actinomycetota</taxon>
        <taxon>Actinomycetes</taxon>
        <taxon>Micromonosporales</taxon>
        <taxon>Micromonosporaceae</taxon>
        <taxon>Actinoplanes</taxon>
    </lineage>
</organism>
<protein>
    <submittedName>
        <fullName evidence="1">Uncharacterized protein</fullName>
    </submittedName>
</protein>
<name>A0ABQ4AFU5_9ACTN</name>
<dbReference type="Proteomes" id="UP000631312">
    <property type="component" value="Unassembled WGS sequence"/>
</dbReference>
<comment type="caution">
    <text evidence="1">The sequence shown here is derived from an EMBL/GenBank/DDBJ whole genome shotgun (WGS) entry which is preliminary data.</text>
</comment>
<accession>A0ABQ4AFU5</accession>
<evidence type="ECO:0000313" key="1">
    <source>
        <dbReference type="EMBL" id="GIE39838.1"/>
    </source>
</evidence>
<keyword evidence="2" id="KW-1185">Reference proteome</keyword>
<sequence>MSACSVEADPGESVGVGSDTVGEIEGDGVAAWAAPGSPVAINKPPSRAALQRLMGAA</sequence>